<evidence type="ECO:0000313" key="4">
    <source>
        <dbReference type="Proteomes" id="UP001500305"/>
    </source>
</evidence>
<sequence length="574" mass="65234">MYVKTTKRENKTGTVRYLHLAHNEWDPVKGRAVPKVLFTFGREDDLDRDAVKRLVTSLSRLLEPGEALASTAAGDLEFVSSVPFGGTYVLDHLWRRLRIDQIVGQVGQPKRGRRRDMSVTERVLFSLVANRALAPSSKLAAADWATHDVHVEGLPATDDDACYRAMDWLHEVTEDLEKRVFDEVANLLNLEVDLLFFDTTSTYFELEEADEPAARDDRGRLLTDDCPRADDGEPADQAGFRTFGKSKDSREDLPQIVIGMAVTRDGIPVRVWSWPGNTGDQKLIRQVKDDMRDWTLSKIVWVTDRGFSSERNRRYLRQGDHAYIVGEKLRSGSPEVKAALSRQGRYSEITGNMRVKEVRISDTERFVICHNPEAATRDQHIREQLVAQLTSLIEDTDKLSDFKRGELRGKLTDKPGLNRYLRTTPTGKLRIDTAKVKAEENLDGKYLLRCSDPHLSAEDIALGYKQLLEVERGWRDMKQIIDLRPVYHRLEERIRAHVVLCWLALLLIRIVETTTGATWTTVRRELDRLHLGTFTGPTGLFRQVTALTKPQTDLLAKLGIPAPKQIIALEPAPR</sequence>
<protein>
    <submittedName>
        <fullName evidence="3">IS1634 family transposase</fullName>
    </submittedName>
</protein>
<dbReference type="InterPro" id="IPR012337">
    <property type="entry name" value="RNaseH-like_sf"/>
</dbReference>
<dbReference type="PANTHER" id="PTHR34614">
    <property type="match status" value="1"/>
</dbReference>
<dbReference type="PANTHER" id="PTHR34614:SF2">
    <property type="entry name" value="TRANSPOSASE IS4-LIKE DOMAIN-CONTAINING PROTEIN"/>
    <property type="match status" value="1"/>
</dbReference>
<evidence type="ECO:0000256" key="1">
    <source>
        <dbReference type="SAM" id="MobiDB-lite"/>
    </source>
</evidence>
<dbReference type="Pfam" id="PF01609">
    <property type="entry name" value="DDE_Tnp_1"/>
    <property type="match status" value="1"/>
</dbReference>
<evidence type="ECO:0000313" key="3">
    <source>
        <dbReference type="EMBL" id="GAA2274561.1"/>
    </source>
</evidence>
<dbReference type="Proteomes" id="UP001500305">
    <property type="component" value="Unassembled WGS sequence"/>
</dbReference>
<proteinExistence type="predicted"/>
<dbReference type="InterPro" id="IPR002559">
    <property type="entry name" value="Transposase_11"/>
</dbReference>
<feature type="region of interest" description="Disordered" evidence="1">
    <location>
        <begin position="218"/>
        <end position="247"/>
    </location>
</feature>
<feature type="compositionally biased region" description="Basic and acidic residues" evidence="1">
    <location>
        <begin position="218"/>
        <end position="231"/>
    </location>
</feature>
<dbReference type="InterPro" id="IPR047654">
    <property type="entry name" value="IS1634_transpos"/>
</dbReference>
<keyword evidence="4" id="KW-1185">Reference proteome</keyword>
<feature type="domain" description="Transposase IS4-like" evidence="2">
    <location>
        <begin position="274"/>
        <end position="507"/>
    </location>
</feature>
<organism evidence="3 4">
    <name type="scientific">Kitasatospora cystarginea</name>
    <dbReference type="NCBI Taxonomy" id="58350"/>
    <lineage>
        <taxon>Bacteria</taxon>
        <taxon>Bacillati</taxon>
        <taxon>Actinomycetota</taxon>
        <taxon>Actinomycetes</taxon>
        <taxon>Kitasatosporales</taxon>
        <taxon>Streptomycetaceae</taxon>
        <taxon>Kitasatospora</taxon>
    </lineage>
</organism>
<dbReference type="RefSeq" id="WP_425557842.1">
    <property type="nucleotide sequence ID" value="NZ_BAAATR010000050.1"/>
</dbReference>
<dbReference type="EMBL" id="BAAATR010000050">
    <property type="protein sequence ID" value="GAA2274561.1"/>
    <property type="molecule type" value="Genomic_DNA"/>
</dbReference>
<dbReference type="SUPFAM" id="SSF53098">
    <property type="entry name" value="Ribonuclease H-like"/>
    <property type="match status" value="1"/>
</dbReference>
<name>A0ABN3EX26_9ACTN</name>
<reference evidence="3 4" key="1">
    <citation type="journal article" date="2019" name="Int. J. Syst. Evol. Microbiol.">
        <title>The Global Catalogue of Microorganisms (GCM) 10K type strain sequencing project: providing services to taxonomists for standard genome sequencing and annotation.</title>
        <authorList>
            <consortium name="The Broad Institute Genomics Platform"/>
            <consortium name="The Broad Institute Genome Sequencing Center for Infectious Disease"/>
            <person name="Wu L."/>
            <person name="Ma J."/>
        </authorList>
    </citation>
    <scope>NUCLEOTIDE SEQUENCE [LARGE SCALE GENOMIC DNA]</scope>
    <source>
        <strain evidence="3 4">JCM 7356</strain>
    </source>
</reference>
<accession>A0ABN3EX26</accession>
<gene>
    <name evidence="3" type="ORF">GCM10010430_70710</name>
</gene>
<comment type="caution">
    <text evidence="3">The sequence shown here is derived from an EMBL/GenBank/DDBJ whole genome shotgun (WGS) entry which is preliminary data.</text>
</comment>
<evidence type="ECO:0000259" key="2">
    <source>
        <dbReference type="Pfam" id="PF01609"/>
    </source>
</evidence>
<dbReference type="NCBIfam" id="NF033559">
    <property type="entry name" value="transpos_IS1634"/>
    <property type="match status" value="1"/>
</dbReference>